<dbReference type="EMBL" id="RXOC01000018">
    <property type="protein sequence ID" value="RXF67353.1"/>
    <property type="molecule type" value="Genomic_DNA"/>
</dbReference>
<dbReference type="PANTHER" id="PTHR40940">
    <property type="entry name" value="PROTEIN BATD-RELATED"/>
    <property type="match status" value="1"/>
</dbReference>
<dbReference type="InterPro" id="IPR025738">
    <property type="entry name" value="BatD"/>
</dbReference>
<dbReference type="Proteomes" id="UP000290848">
    <property type="component" value="Unassembled WGS sequence"/>
</dbReference>
<dbReference type="Pfam" id="PF13584">
    <property type="entry name" value="BatD"/>
    <property type="match status" value="3"/>
</dbReference>
<dbReference type="RefSeq" id="WP_128771156.1">
    <property type="nucleotide sequence ID" value="NZ_RXOC01000018.1"/>
</dbReference>
<feature type="chain" id="PRO_5020442645" evidence="3">
    <location>
        <begin position="21"/>
        <end position="602"/>
    </location>
</feature>
<feature type="region of interest" description="Disordered" evidence="1">
    <location>
        <begin position="124"/>
        <end position="147"/>
    </location>
</feature>
<sequence length="602" mass="67479">MTLRHYILLFAFFFTNWLYAQNTRFSASASKSEVATGEEFEVTFSVNANGDRFSPPEFNGFQVLGGPNMSSSMTSINGSMTVSTSYSYYLMAVKEGTFTFGPASISVNGKTYKTNPLRMRVVKGRPVPQSSSRPAPAVPQGDFQESQPEKLSNSLFLRAVTDKNNVYQGQQLTLSFKLYTRVSIVESQVDKIPDLNGFWSEDIKNNNQNVEWKEETYKGKQYHVAVVKQTILFPEHSGNLRIDPVEMTFIVRQKAPARTLMDEFFGTYEDIKYKVKSPPLTVRVKPLPTAGKPQGFTGAVGQFKAEASLDKKELKANEALNYTLKISGSGNLKLIKEPVINFPADFEKYDPKITDAITMNTSGASGSRSYNYLLIPRHEGDFAIEPVRFSYFNPASGRYETASVQGFEIKVNKGNPSENVVYSGAGKQDVKLLNKDISYIKTAEPDLYKEGKEFHGSVWYYLLLLTGPLIFAGALIYRQWDKKNNSDPLKVKSRKAGKIAARHLANAQKQLSENNSKVFYEEVFKGLYGYLSDKLNIPAANLNKESIAAELQAKALDDRLIRQLLETLDLCEMARFAPVTGISANEVFEKAKNIIYEIEDKL</sequence>
<gene>
    <name evidence="4" type="ORF">EKH83_19575</name>
</gene>
<reference evidence="4 5" key="1">
    <citation type="submission" date="2018-12" db="EMBL/GenBank/DDBJ databases">
        <title>The Draft Genome Sequence of the Soil Bacterium Pedobacter tournemirensis R1.</title>
        <authorList>
            <person name="He J."/>
        </authorList>
    </citation>
    <scope>NUCLEOTIDE SEQUENCE [LARGE SCALE GENOMIC DNA]</scope>
    <source>
        <strain evidence="4 5">R1</strain>
    </source>
</reference>
<keyword evidence="3" id="KW-0732">Signal</keyword>
<name>A0A4Q0M3I8_9SPHI</name>
<keyword evidence="2" id="KW-1133">Transmembrane helix</keyword>
<organism evidence="4 5">
    <name type="scientific">Arcticibacter tournemirensis</name>
    <dbReference type="NCBI Taxonomy" id="699437"/>
    <lineage>
        <taxon>Bacteria</taxon>
        <taxon>Pseudomonadati</taxon>
        <taxon>Bacteroidota</taxon>
        <taxon>Sphingobacteriia</taxon>
        <taxon>Sphingobacteriales</taxon>
        <taxon>Sphingobacteriaceae</taxon>
        <taxon>Arcticibacter</taxon>
    </lineage>
</organism>
<evidence type="ECO:0000256" key="1">
    <source>
        <dbReference type="SAM" id="MobiDB-lite"/>
    </source>
</evidence>
<keyword evidence="2" id="KW-0472">Membrane</keyword>
<feature type="signal peptide" evidence="3">
    <location>
        <begin position="1"/>
        <end position="20"/>
    </location>
</feature>
<keyword evidence="2" id="KW-0812">Transmembrane</keyword>
<feature type="transmembrane region" description="Helical" evidence="2">
    <location>
        <begin position="458"/>
        <end position="477"/>
    </location>
</feature>
<comment type="caution">
    <text evidence="4">The sequence shown here is derived from an EMBL/GenBank/DDBJ whole genome shotgun (WGS) entry which is preliminary data.</text>
</comment>
<evidence type="ECO:0000256" key="3">
    <source>
        <dbReference type="SAM" id="SignalP"/>
    </source>
</evidence>
<evidence type="ECO:0000313" key="5">
    <source>
        <dbReference type="Proteomes" id="UP000290848"/>
    </source>
</evidence>
<proteinExistence type="predicted"/>
<accession>A0A4Q0M3I8</accession>
<dbReference type="PANTHER" id="PTHR40940:SF2">
    <property type="entry name" value="BATD"/>
    <property type="match status" value="1"/>
</dbReference>
<evidence type="ECO:0000256" key="2">
    <source>
        <dbReference type="SAM" id="Phobius"/>
    </source>
</evidence>
<protein>
    <submittedName>
        <fullName evidence="4">Protein BatD</fullName>
    </submittedName>
</protein>
<evidence type="ECO:0000313" key="4">
    <source>
        <dbReference type="EMBL" id="RXF67353.1"/>
    </source>
</evidence>
<dbReference type="AlphaFoldDB" id="A0A4Q0M3I8"/>